<dbReference type="SUPFAM" id="SSF53163">
    <property type="entry name" value="HybD-like"/>
    <property type="match status" value="1"/>
</dbReference>
<dbReference type="KEGG" id="csr:Cspa_c58300"/>
<dbReference type="eggNOG" id="ENOG50313RY">
    <property type="taxonomic scope" value="Bacteria"/>
</dbReference>
<dbReference type="OrthoDB" id="9815953at2"/>
<protein>
    <submittedName>
        <fullName evidence="1">Putative sporulation protein</fullName>
    </submittedName>
</protein>
<dbReference type="InterPro" id="IPR009665">
    <property type="entry name" value="YyaC"/>
</dbReference>
<organism evidence="1 2">
    <name type="scientific">Clostridium saccharoperbutylacetonicum N1-4(HMT)</name>
    <dbReference type="NCBI Taxonomy" id="931276"/>
    <lineage>
        <taxon>Bacteria</taxon>
        <taxon>Bacillati</taxon>
        <taxon>Bacillota</taxon>
        <taxon>Clostridia</taxon>
        <taxon>Eubacteriales</taxon>
        <taxon>Clostridiaceae</taxon>
        <taxon>Clostridium</taxon>
    </lineage>
</organism>
<dbReference type="NCBIfam" id="TIGR02841">
    <property type="entry name" value="spore_YyaC"/>
    <property type="match status" value="1"/>
</dbReference>
<gene>
    <name evidence="1" type="ORF">Cspa_c58300</name>
</gene>
<sequence>MFDGLKVNSSSFTSSIKIKNYLVEELQPHLNSKRPIIFVCIGSDRSTGDSLGPLVGHKLQYFTRNNIFIYGTLDNPVHAKNLEIILNDINSTFTNPYIIAVDACLGSFKNIGNIFIQKKPLKPGLALNKVLPSVGEMSITGIVNISGNFDFMVLQNTRLQVVMNLADSISKGIYYFILNSLN</sequence>
<name>M1MTW3_9CLOT</name>
<dbReference type="AlphaFoldDB" id="M1MTW3"/>
<keyword evidence="2" id="KW-1185">Reference proteome</keyword>
<reference evidence="1 2" key="1">
    <citation type="submission" date="2013-02" db="EMBL/GenBank/DDBJ databases">
        <title>Genome sequence of Clostridium saccharoperbutylacetonicum N1-4(HMT).</title>
        <authorList>
            <person name="Poehlein A."/>
            <person name="Daniel R."/>
        </authorList>
    </citation>
    <scope>NUCLEOTIDE SEQUENCE [LARGE SCALE GENOMIC DNA]</scope>
    <source>
        <strain evidence="2">N1-4(HMT)</strain>
    </source>
</reference>
<evidence type="ECO:0000313" key="1">
    <source>
        <dbReference type="EMBL" id="AGF59548.1"/>
    </source>
</evidence>
<dbReference type="STRING" id="36745.CLSAP_56140"/>
<dbReference type="HOGENOM" id="CLU_104063_1_0_9"/>
<dbReference type="Proteomes" id="UP000011728">
    <property type="component" value="Chromosome"/>
</dbReference>
<dbReference type="RefSeq" id="WP_015395855.1">
    <property type="nucleotide sequence ID" value="NC_020291.1"/>
</dbReference>
<proteinExistence type="predicted"/>
<dbReference type="InterPro" id="IPR023430">
    <property type="entry name" value="Pept_HybD-like_dom_sf"/>
</dbReference>
<accession>M1MTW3</accession>
<dbReference type="EMBL" id="CP004121">
    <property type="protein sequence ID" value="AGF59548.1"/>
    <property type="molecule type" value="Genomic_DNA"/>
</dbReference>
<dbReference type="PATRIC" id="fig|931276.5.peg.5872"/>
<evidence type="ECO:0000313" key="2">
    <source>
        <dbReference type="Proteomes" id="UP000011728"/>
    </source>
</evidence>
<dbReference type="Pfam" id="PF06866">
    <property type="entry name" value="DUF1256"/>
    <property type="match status" value="1"/>
</dbReference>